<reference evidence="7 8" key="1">
    <citation type="submission" date="2024-01" db="EMBL/GenBank/DDBJ databases">
        <title>Pedobacter sp. nov., isolated from oil-contaminated soil.</title>
        <authorList>
            <person name="Le N.T.T."/>
        </authorList>
    </citation>
    <scope>NUCLEOTIDE SEQUENCE [LARGE SCALE GENOMIC DNA]</scope>
    <source>
        <strain evidence="7 8">VNH31</strain>
    </source>
</reference>
<keyword evidence="6" id="KW-0963">Cytoplasm</keyword>
<proteinExistence type="inferred from homology"/>
<comment type="subcellular location">
    <subcellularLocation>
        <location evidence="6">Cytoplasm</location>
    </subcellularLocation>
</comment>
<feature type="binding site" evidence="6">
    <location>
        <position position="76"/>
    </location>
    <ligand>
        <name>S-adenosyl-L-methionine</name>
        <dbReference type="ChEBI" id="CHEBI:59789"/>
    </ligand>
</feature>
<dbReference type="GO" id="GO:0032259">
    <property type="term" value="P:methylation"/>
    <property type="evidence" value="ECO:0007669"/>
    <property type="project" value="UniProtKB-KW"/>
</dbReference>
<evidence type="ECO:0000256" key="4">
    <source>
        <dbReference type="ARBA" id="ARBA00022679"/>
    </source>
</evidence>
<dbReference type="PANTHER" id="PTHR11265:SF0">
    <property type="entry name" value="12S RRNA N4-METHYLCYTIDINE METHYLTRANSFERASE"/>
    <property type="match status" value="1"/>
</dbReference>
<sequence>MENNYHVPVMLQECLDGLNINPDGIYVDVTFGGGGHSREILKRLSDKGILVAFDQDPDAQRNIINDPRFKFVDQNFAFLKNNLRLLGIKEVDGILADLGVSSHQFNEADRGFSTRFDSNLDMRMDQQREVTAATIINTYSEEDLHKIFGLYGEVKNAKSLAKSIVTARLKGNINTLEDFKAAIQQHIPKGKENKYMAQVFQALRIEVNEELSVLTSFLQQAADVLKPKGRLVVMSYHSLEDRPVKNFMIKGKFTGEVEKDFFGNQLKPLSMLTRKAVVATEQEIQNNNRARSAKLRIAEKV</sequence>
<dbReference type="InterPro" id="IPR023397">
    <property type="entry name" value="SAM-dep_MeTrfase_MraW_recog"/>
</dbReference>
<dbReference type="GO" id="GO:0008168">
    <property type="term" value="F:methyltransferase activity"/>
    <property type="evidence" value="ECO:0007669"/>
    <property type="project" value="UniProtKB-KW"/>
</dbReference>
<dbReference type="PIRSF" id="PIRSF004486">
    <property type="entry name" value="MraW"/>
    <property type="match status" value="1"/>
</dbReference>
<dbReference type="HAMAP" id="MF_01007">
    <property type="entry name" value="16SrRNA_methyltr_H"/>
    <property type="match status" value="1"/>
</dbReference>
<dbReference type="SUPFAM" id="SSF53335">
    <property type="entry name" value="S-adenosyl-L-methionine-dependent methyltransferases"/>
    <property type="match status" value="1"/>
</dbReference>
<dbReference type="EC" id="2.1.1.199" evidence="6"/>
<dbReference type="Proteomes" id="UP001337681">
    <property type="component" value="Unassembled WGS sequence"/>
</dbReference>
<feature type="binding site" evidence="6">
    <location>
        <position position="97"/>
    </location>
    <ligand>
        <name>S-adenosyl-L-methionine</name>
        <dbReference type="ChEBI" id="CHEBI:59789"/>
    </ligand>
</feature>
<feature type="binding site" evidence="6">
    <location>
        <begin position="34"/>
        <end position="36"/>
    </location>
    <ligand>
        <name>S-adenosyl-L-methionine</name>
        <dbReference type="ChEBI" id="CHEBI:59789"/>
    </ligand>
</feature>
<evidence type="ECO:0000256" key="1">
    <source>
        <dbReference type="ARBA" id="ARBA00010396"/>
    </source>
</evidence>
<evidence type="ECO:0000256" key="6">
    <source>
        <dbReference type="HAMAP-Rule" id="MF_01007"/>
    </source>
</evidence>
<dbReference type="Gene3D" id="3.40.50.150">
    <property type="entry name" value="Vaccinia Virus protein VP39"/>
    <property type="match status" value="1"/>
</dbReference>
<keyword evidence="8" id="KW-1185">Reference proteome</keyword>
<evidence type="ECO:0000256" key="2">
    <source>
        <dbReference type="ARBA" id="ARBA00022552"/>
    </source>
</evidence>
<dbReference type="InterPro" id="IPR029063">
    <property type="entry name" value="SAM-dependent_MTases_sf"/>
</dbReference>
<comment type="function">
    <text evidence="6">Specifically methylates the N4 position of cytidine in position 1402 (C1402) of 16S rRNA.</text>
</comment>
<evidence type="ECO:0000256" key="5">
    <source>
        <dbReference type="ARBA" id="ARBA00022691"/>
    </source>
</evidence>
<dbReference type="Gene3D" id="1.10.150.170">
    <property type="entry name" value="Putative methyltransferase TM0872, insert domain"/>
    <property type="match status" value="1"/>
</dbReference>
<dbReference type="NCBIfam" id="TIGR00006">
    <property type="entry name" value="16S rRNA (cytosine(1402)-N(4))-methyltransferase RsmH"/>
    <property type="match status" value="1"/>
</dbReference>
<evidence type="ECO:0000313" key="8">
    <source>
        <dbReference type="Proteomes" id="UP001337681"/>
    </source>
</evidence>
<dbReference type="RefSeq" id="WP_330144821.1">
    <property type="nucleotide sequence ID" value="NZ_JAZDQU010000001.1"/>
</dbReference>
<dbReference type="SUPFAM" id="SSF81799">
    <property type="entry name" value="Putative methyltransferase TM0872, insert domain"/>
    <property type="match status" value="1"/>
</dbReference>
<comment type="similarity">
    <text evidence="1 6">Belongs to the methyltransferase superfamily. RsmH family.</text>
</comment>
<organism evidence="7 8">
    <name type="scientific">Pedobacter flavus</name>
    <dbReference type="NCBI Taxonomy" id="3113906"/>
    <lineage>
        <taxon>Bacteria</taxon>
        <taxon>Pseudomonadati</taxon>
        <taxon>Bacteroidota</taxon>
        <taxon>Sphingobacteriia</taxon>
        <taxon>Sphingobacteriales</taxon>
        <taxon>Sphingobacteriaceae</taxon>
        <taxon>Pedobacter</taxon>
    </lineage>
</organism>
<gene>
    <name evidence="6 7" type="primary">rsmH</name>
    <name evidence="7" type="ORF">VRU49_00560</name>
</gene>
<comment type="caution">
    <text evidence="7">The sequence shown here is derived from an EMBL/GenBank/DDBJ whole genome shotgun (WGS) entry which is preliminary data.</text>
</comment>
<evidence type="ECO:0000313" key="7">
    <source>
        <dbReference type="EMBL" id="MEE1883896.1"/>
    </source>
</evidence>
<keyword evidence="5 6" id="KW-0949">S-adenosyl-L-methionine</keyword>
<accession>A0ABU7GY10</accession>
<dbReference type="EMBL" id="JAZDQU010000001">
    <property type="protein sequence ID" value="MEE1883896.1"/>
    <property type="molecule type" value="Genomic_DNA"/>
</dbReference>
<keyword evidence="3 6" id="KW-0489">Methyltransferase</keyword>
<name>A0ABU7GY10_9SPHI</name>
<feature type="binding site" evidence="6">
    <location>
        <position position="54"/>
    </location>
    <ligand>
        <name>S-adenosyl-L-methionine</name>
        <dbReference type="ChEBI" id="CHEBI:59789"/>
    </ligand>
</feature>
<keyword evidence="2 6" id="KW-0698">rRNA processing</keyword>
<dbReference type="InterPro" id="IPR002903">
    <property type="entry name" value="RsmH"/>
</dbReference>
<evidence type="ECO:0000256" key="3">
    <source>
        <dbReference type="ARBA" id="ARBA00022603"/>
    </source>
</evidence>
<keyword evidence="4 6" id="KW-0808">Transferase</keyword>
<dbReference type="Pfam" id="PF01795">
    <property type="entry name" value="Methyltransf_5"/>
    <property type="match status" value="1"/>
</dbReference>
<feature type="binding site" evidence="6">
    <location>
        <position position="104"/>
    </location>
    <ligand>
        <name>S-adenosyl-L-methionine</name>
        <dbReference type="ChEBI" id="CHEBI:59789"/>
    </ligand>
</feature>
<dbReference type="PANTHER" id="PTHR11265">
    <property type="entry name" value="S-ADENOSYL-METHYLTRANSFERASE MRAW"/>
    <property type="match status" value="1"/>
</dbReference>
<comment type="catalytic activity">
    <reaction evidence="6">
        <text>cytidine(1402) in 16S rRNA + S-adenosyl-L-methionine = N(4)-methylcytidine(1402) in 16S rRNA + S-adenosyl-L-homocysteine + H(+)</text>
        <dbReference type="Rhea" id="RHEA:42928"/>
        <dbReference type="Rhea" id="RHEA-COMP:10286"/>
        <dbReference type="Rhea" id="RHEA-COMP:10287"/>
        <dbReference type="ChEBI" id="CHEBI:15378"/>
        <dbReference type="ChEBI" id="CHEBI:57856"/>
        <dbReference type="ChEBI" id="CHEBI:59789"/>
        <dbReference type="ChEBI" id="CHEBI:74506"/>
        <dbReference type="ChEBI" id="CHEBI:82748"/>
        <dbReference type="EC" id="2.1.1.199"/>
    </reaction>
</comment>
<protein>
    <recommendedName>
        <fullName evidence="6">Ribosomal RNA small subunit methyltransferase H</fullName>
        <ecNumber evidence="6">2.1.1.199</ecNumber>
    </recommendedName>
    <alternativeName>
        <fullName evidence="6">16S rRNA m(4)C1402 methyltransferase</fullName>
    </alternativeName>
    <alternativeName>
        <fullName evidence="6">rRNA (cytosine-N(4)-)-methyltransferase RsmH</fullName>
    </alternativeName>
</protein>